<dbReference type="Proteomes" id="UP000654471">
    <property type="component" value="Unassembled WGS sequence"/>
</dbReference>
<accession>A0ABQ2V7M8</accession>
<dbReference type="InterPro" id="IPR007815">
    <property type="entry name" value="Emycin_Estase"/>
</dbReference>
<dbReference type="EMBL" id="BMRP01000015">
    <property type="protein sequence ID" value="GGU73010.1"/>
    <property type="molecule type" value="Genomic_DNA"/>
</dbReference>
<gene>
    <name evidence="1" type="ORF">GCM10010211_43580</name>
</gene>
<sequence length="438" mass="47887">MSDQPASSTSPEPHDALADWFRAHAATLTTLDPLRPVDDLEPLREIVGDARIVAVGESAHFVKEFSRARQRVLRFLAERLGFTVFAFEFGFSEAFALDRWLHGEGADTDLAQVSRAAADWGAADLMGWLRHHNLTSGHPLRFAGIDLPEAGGALRPALDPVAEYLREVDPDALPVLETALEISDRFLKGLGSGAAAGPAWARLDPADQNALTTALARLLLRMRAVEPLHVARSSRRRYDIARRRVEAACHTDYMYRAMNAMLCGQGMDADLSVREVYMAESVRWHLERAEPGARIVLAAHNNHIQKSPLEFGGSLTVLPMGHHLERVFGQDYRTLAVTHTADHVPEMYPDEASRVGFTLGDAPLEPAESGSVEAALAEAGLADQITLTDLRASPRDGQGRPHLNRIRTQSVSVTTPIPTAFDAVLAVPTVTRDGSVRF</sequence>
<dbReference type="InterPro" id="IPR016273">
    <property type="entry name" value="Emycin_Estase_proteobac"/>
</dbReference>
<dbReference type="Gene3D" id="1.20.1440.30">
    <property type="entry name" value="Biosynthetic Protein domain"/>
    <property type="match status" value="1"/>
</dbReference>
<organism evidence="1 2">
    <name type="scientific">Streptomyces albospinus</name>
    <dbReference type="NCBI Taxonomy" id="285515"/>
    <lineage>
        <taxon>Bacteria</taxon>
        <taxon>Bacillati</taxon>
        <taxon>Actinomycetota</taxon>
        <taxon>Actinomycetes</taxon>
        <taxon>Kitasatosporales</taxon>
        <taxon>Streptomycetaceae</taxon>
        <taxon>Streptomyces</taxon>
    </lineage>
</organism>
<dbReference type="PANTHER" id="PTHR31299:SF0">
    <property type="entry name" value="ESTERASE, PUTATIVE (AFU_ORTHOLOGUE AFUA_1G05850)-RELATED"/>
    <property type="match status" value="1"/>
</dbReference>
<dbReference type="Gene3D" id="3.40.1660.10">
    <property type="entry name" value="EreA-like (biosynthetic domain)"/>
    <property type="match status" value="1"/>
</dbReference>
<protein>
    <submittedName>
        <fullName evidence="1">Succinoglycan biosynthesis</fullName>
    </submittedName>
</protein>
<dbReference type="Gene3D" id="3.30.1870.10">
    <property type="entry name" value="EreA-like, domain 2"/>
    <property type="match status" value="1"/>
</dbReference>
<reference evidence="2" key="1">
    <citation type="journal article" date="2019" name="Int. J. Syst. Evol. Microbiol.">
        <title>The Global Catalogue of Microorganisms (GCM) 10K type strain sequencing project: providing services to taxonomists for standard genome sequencing and annotation.</title>
        <authorList>
            <consortium name="The Broad Institute Genomics Platform"/>
            <consortium name="The Broad Institute Genome Sequencing Center for Infectious Disease"/>
            <person name="Wu L."/>
            <person name="Ma J."/>
        </authorList>
    </citation>
    <scope>NUCLEOTIDE SEQUENCE [LARGE SCALE GENOMIC DNA]</scope>
    <source>
        <strain evidence="2">JCM 3399</strain>
    </source>
</reference>
<dbReference type="SUPFAM" id="SSF159501">
    <property type="entry name" value="EreA/ChaN-like"/>
    <property type="match status" value="1"/>
</dbReference>
<dbReference type="InterPro" id="IPR052036">
    <property type="entry name" value="Hydrolase/PRTase-associated"/>
</dbReference>
<dbReference type="PIRSF" id="PIRSF000880">
    <property type="entry name" value="Eryth_est"/>
    <property type="match status" value="1"/>
</dbReference>
<name>A0ABQ2V7M8_9ACTN</name>
<proteinExistence type="predicted"/>
<comment type="caution">
    <text evidence="1">The sequence shown here is derived from an EMBL/GenBank/DDBJ whole genome shotgun (WGS) entry which is preliminary data.</text>
</comment>
<dbReference type="CDD" id="cd14728">
    <property type="entry name" value="Ere-like"/>
    <property type="match status" value="1"/>
</dbReference>
<dbReference type="RefSeq" id="WP_189302464.1">
    <property type="nucleotide sequence ID" value="NZ_BMRP01000015.1"/>
</dbReference>
<evidence type="ECO:0000313" key="2">
    <source>
        <dbReference type="Proteomes" id="UP000654471"/>
    </source>
</evidence>
<dbReference type="PANTHER" id="PTHR31299">
    <property type="entry name" value="ESTERASE, PUTATIVE (AFU_ORTHOLOGUE AFUA_1G05850)-RELATED"/>
    <property type="match status" value="1"/>
</dbReference>
<keyword evidence="2" id="KW-1185">Reference proteome</keyword>
<evidence type="ECO:0000313" key="1">
    <source>
        <dbReference type="EMBL" id="GGU73010.1"/>
    </source>
</evidence>
<dbReference type="Pfam" id="PF05139">
    <property type="entry name" value="Erythro_esteras"/>
    <property type="match status" value="1"/>
</dbReference>